<evidence type="ECO:0000259" key="3">
    <source>
        <dbReference type="PROSITE" id="PS50075"/>
    </source>
</evidence>
<sequence length="288" mass="31666">MTTNSTTLDTIQHLFAEVTRYPRELLTPNADLEEDLGIDSVKLGEILAVLREYFGLESRLTDDIREIRTIATIAALLEDRLGRPQAMPAAASQLPAVNNQQDLLAQVTSVIAEVTRYPIELLTPNADLEEDLGIDSVKLGEILAVLREHFGLESRLTDDIREIRTITTIAALLEDRLDRPQAMPAAAPAIIVSQLPAANNQQDLLAQVTNVVAEVTRYPIELLAPNAELEEDLGIDSVKLGEILAVLREHFGLESRLTDDIREIRTIATIAALLRARCEQSQAVVQAA</sequence>
<dbReference type="PANTHER" id="PTHR20863:SF76">
    <property type="entry name" value="CARRIER DOMAIN-CONTAINING PROTEIN"/>
    <property type="match status" value="1"/>
</dbReference>
<dbReference type="RefSeq" id="WP_104424321.1">
    <property type="nucleotide sequence ID" value="NZ_PTIY01000010.1"/>
</dbReference>
<dbReference type="GO" id="GO:0005829">
    <property type="term" value="C:cytosol"/>
    <property type="evidence" value="ECO:0007669"/>
    <property type="project" value="TreeGrafter"/>
</dbReference>
<keyword evidence="2" id="KW-0597">Phosphoprotein</keyword>
<dbReference type="PANTHER" id="PTHR20863">
    <property type="entry name" value="ACYL CARRIER PROTEIN"/>
    <property type="match status" value="1"/>
</dbReference>
<protein>
    <submittedName>
        <fullName evidence="4">Acyl carrier protein</fullName>
    </submittedName>
</protein>
<proteinExistence type="predicted"/>
<feature type="domain" description="Carrier" evidence="3">
    <location>
        <begin position="199"/>
        <end position="278"/>
    </location>
</feature>
<evidence type="ECO:0000256" key="1">
    <source>
        <dbReference type="ARBA" id="ARBA00022450"/>
    </source>
</evidence>
<keyword evidence="5" id="KW-1185">Reference proteome</keyword>
<organism evidence="4 5">
    <name type="scientific">Methylobacter tundripaludum</name>
    <dbReference type="NCBI Taxonomy" id="173365"/>
    <lineage>
        <taxon>Bacteria</taxon>
        <taxon>Pseudomonadati</taxon>
        <taxon>Pseudomonadota</taxon>
        <taxon>Gammaproteobacteria</taxon>
        <taxon>Methylococcales</taxon>
        <taxon>Methylococcaceae</taxon>
        <taxon>Methylobacter</taxon>
    </lineage>
</organism>
<dbReference type="InterPro" id="IPR036736">
    <property type="entry name" value="ACP-like_sf"/>
</dbReference>
<dbReference type="GO" id="GO:0000036">
    <property type="term" value="F:acyl carrier activity"/>
    <property type="evidence" value="ECO:0007669"/>
    <property type="project" value="TreeGrafter"/>
</dbReference>
<dbReference type="InterPro" id="IPR009081">
    <property type="entry name" value="PP-bd_ACP"/>
</dbReference>
<dbReference type="GO" id="GO:0016020">
    <property type="term" value="C:membrane"/>
    <property type="evidence" value="ECO:0007669"/>
    <property type="project" value="GOC"/>
</dbReference>
<evidence type="ECO:0000256" key="2">
    <source>
        <dbReference type="ARBA" id="ARBA00022553"/>
    </source>
</evidence>
<reference evidence="4 5" key="1">
    <citation type="submission" date="2018-02" db="EMBL/GenBank/DDBJ databases">
        <title>Subsurface microbial communities from deep shales in Ohio and West Virginia, USA.</title>
        <authorList>
            <person name="Wrighton K."/>
        </authorList>
    </citation>
    <scope>NUCLEOTIDE SEQUENCE [LARGE SCALE GENOMIC DNA]</scope>
    <source>
        <strain evidence="4 5">OWC-G53F</strain>
    </source>
</reference>
<dbReference type="Gene3D" id="1.10.1200.10">
    <property type="entry name" value="ACP-like"/>
    <property type="match status" value="3"/>
</dbReference>
<dbReference type="Pfam" id="PF00550">
    <property type="entry name" value="PP-binding"/>
    <property type="match status" value="3"/>
</dbReference>
<accession>A0A2S6GVP8</accession>
<dbReference type="GO" id="GO:0000035">
    <property type="term" value="F:acyl binding"/>
    <property type="evidence" value="ECO:0007669"/>
    <property type="project" value="TreeGrafter"/>
</dbReference>
<gene>
    <name evidence="4" type="ORF">B0F88_11062</name>
</gene>
<feature type="domain" description="Carrier" evidence="3">
    <location>
        <begin position="98"/>
        <end position="177"/>
    </location>
</feature>
<feature type="domain" description="Carrier" evidence="3">
    <location>
        <begin position="2"/>
        <end position="81"/>
    </location>
</feature>
<keyword evidence="1" id="KW-0596">Phosphopantetheine</keyword>
<name>A0A2S6GVP8_9GAMM</name>
<dbReference type="OrthoDB" id="9808564at2"/>
<evidence type="ECO:0000313" key="4">
    <source>
        <dbReference type="EMBL" id="PPK69276.1"/>
    </source>
</evidence>
<evidence type="ECO:0000313" key="5">
    <source>
        <dbReference type="Proteomes" id="UP000238071"/>
    </source>
</evidence>
<dbReference type="Proteomes" id="UP000238071">
    <property type="component" value="Unassembled WGS sequence"/>
</dbReference>
<dbReference type="PROSITE" id="PS50075">
    <property type="entry name" value="CARRIER"/>
    <property type="match status" value="3"/>
</dbReference>
<dbReference type="SUPFAM" id="SSF47336">
    <property type="entry name" value="ACP-like"/>
    <property type="match status" value="3"/>
</dbReference>
<dbReference type="AlphaFoldDB" id="A0A2S6GVP8"/>
<dbReference type="GO" id="GO:0009245">
    <property type="term" value="P:lipid A biosynthetic process"/>
    <property type="evidence" value="ECO:0007669"/>
    <property type="project" value="TreeGrafter"/>
</dbReference>
<dbReference type="EMBL" id="PTIY01000010">
    <property type="protein sequence ID" value="PPK69276.1"/>
    <property type="molecule type" value="Genomic_DNA"/>
</dbReference>
<dbReference type="InterPro" id="IPR003231">
    <property type="entry name" value="ACP"/>
</dbReference>
<comment type="caution">
    <text evidence="4">The sequence shown here is derived from an EMBL/GenBank/DDBJ whole genome shotgun (WGS) entry which is preliminary data.</text>
</comment>